<keyword evidence="1" id="KW-0472">Membrane</keyword>
<dbReference type="NCBIfam" id="NF008740">
    <property type="entry name" value="PRK11770.1-2"/>
    <property type="match status" value="1"/>
</dbReference>
<feature type="transmembrane region" description="Helical" evidence="1">
    <location>
        <begin position="7"/>
        <end position="28"/>
    </location>
</feature>
<gene>
    <name evidence="3" type="ORF">FLL46_20795</name>
</gene>
<evidence type="ECO:0000256" key="1">
    <source>
        <dbReference type="PIRNR" id="PIRNR028777"/>
    </source>
</evidence>
<dbReference type="EMBL" id="VIKS01000012">
    <property type="protein sequence ID" value="TQV85594.1"/>
    <property type="molecule type" value="Genomic_DNA"/>
</dbReference>
<feature type="domain" description="Inner membrane component" evidence="2">
    <location>
        <begin position="4"/>
        <end position="53"/>
    </location>
</feature>
<accession>A0A545U804</accession>
<feature type="transmembrane region" description="Helical" evidence="1">
    <location>
        <begin position="34"/>
        <end position="52"/>
    </location>
</feature>
<feature type="transmembrane region" description="Helical" evidence="1">
    <location>
        <begin position="90"/>
        <end position="107"/>
    </location>
</feature>
<comment type="caution">
    <text evidence="3">The sequence shown here is derived from an EMBL/GenBank/DDBJ whole genome shotgun (WGS) entry which is preliminary data.</text>
</comment>
<keyword evidence="4" id="KW-1185">Reference proteome</keyword>
<name>A0A545U804_9GAMM</name>
<dbReference type="AlphaFoldDB" id="A0A545U804"/>
<evidence type="ECO:0000259" key="2">
    <source>
        <dbReference type="Pfam" id="PF03733"/>
    </source>
</evidence>
<sequence length="127" mass="14338">MSIIFNILWIILGGFFVFCGYFFGGIVLCMTVVGIPWGIQCFKLAILALFPFGSEVTSRFPESYPTSGLNIILNIIWLIFGGLWVVFNHLIWGILLCLSIIGIPFGIQHFKLMKLGFTPFGRHIVDY</sequence>
<dbReference type="PANTHER" id="PTHR42903">
    <property type="entry name" value="INNER MEMBRANE PROTEIN YCCF"/>
    <property type="match status" value="1"/>
</dbReference>
<keyword evidence="1" id="KW-1133">Transmembrane helix</keyword>
<comment type="subcellular location">
    <subcellularLocation>
        <location evidence="1">Cell inner membrane</location>
        <topology evidence="1">Multi-pass membrane protein</topology>
    </subcellularLocation>
</comment>
<feature type="transmembrane region" description="Helical" evidence="1">
    <location>
        <begin position="64"/>
        <end position="84"/>
    </location>
</feature>
<dbReference type="OrthoDB" id="3238663at2"/>
<dbReference type="PIRSF" id="PIRSF028777">
    <property type="entry name" value="UCP028777"/>
    <property type="match status" value="1"/>
</dbReference>
<dbReference type="PANTHER" id="PTHR42903:SF1">
    <property type="entry name" value="INNER MEMBRANE PROTEIN YCCF"/>
    <property type="match status" value="1"/>
</dbReference>
<dbReference type="GO" id="GO:0005886">
    <property type="term" value="C:plasma membrane"/>
    <property type="evidence" value="ECO:0007669"/>
    <property type="project" value="UniProtKB-SubCell"/>
</dbReference>
<organism evidence="3 4">
    <name type="scientific">Aliikangiella coralliicola</name>
    <dbReference type="NCBI Taxonomy" id="2592383"/>
    <lineage>
        <taxon>Bacteria</taxon>
        <taxon>Pseudomonadati</taxon>
        <taxon>Pseudomonadota</taxon>
        <taxon>Gammaproteobacteria</taxon>
        <taxon>Oceanospirillales</taxon>
        <taxon>Pleioneaceae</taxon>
        <taxon>Aliikangiella</taxon>
    </lineage>
</organism>
<feature type="domain" description="Inner membrane component" evidence="2">
    <location>
        <begin position="72"/>
        <end position="122"/>
    </location>
</feature>
<dbReference type="InterPro" id="IPR005185">
    <property type="entry name" value="YccF"/>
</dbReference>
<reference evidence="3 4" key="1">
    <citation type="submission" date="2019-07" db="EMBL/GenBank/DDBJ databases">
        <title>Draft genome for Aliikangiella sp. M105.</title>
        <authorList>
            <person name="Wang G."/>
        </authorList>
    </citation>
    <scope>NUCLEOTIDE SEQUENCE [LARGE SCALE GENOMIC DNA]</scope>
    <source>
        <strain evidence="3 4">M105</strain>
    </source>
</reference>
<protein>
    <recommendedName>
        <fullName evidence="1">Inner membrane protein YccF</fullName>
    </recommendedName>
</protein>
<keyword evidence="1" id="KW-0812">Transmembrane</keyword>
<dbReference type="Proteomes" id="UP000315439">
    <property type="component" value="Unassembled WGS sequence"/>
</dbReference>
<dbReference type="RefSeq" id="WP_142933277.1">
    <property type="nucleotide sequence ID" value="NZ_ML660168.1"/>
</dbReference>
<evidence type="ECO:0000313" key="4">
    <source>
        <dbReference type="Proteomes" id="UP000315439"/>
    </source>
</evidence>
<proteinExistence type="predicted"/>
<dbReference type="Pfam" id="PF03733">
    <property type="entry name" value="YccF"/>
    <property type="match status" value="2"/>
</dbReference>
<keyword evidence="1" id="KW-0997">Cell inner membrane</keyword>
<dbReference type="InterPro" id="IPR052937">
    <property type="entry name" value="Inner_membrane_protein"/>
</dbReference>
<keyword evidence="1" id="KW-1003">Cell membrane</keyword>
<evidence type="ECO:0000313" key="3">
    <source>
        <dbReference type="EMBL" id="TQV85594.1"/>
    </source>
</evidence>
<dbReference type="InterPro" id="IPR031308">
    <property type="entry name" value="UCP028777"/>
</dbReference>